<organism evidence="5 6">
    <name type="scientific">Pseudomonas aeruginosa</name>
    <dbReference type="NCBI Taxonomy" id="287"/>
    <lineage>
        <taxon>Bacteria</taxon>
        <taxon>Pseudomonadati</taxon>
        <taxon>Pseudomonadota</taxon>
        <taxon>Gammaproteobacteria</taxon>
        <taxon>Pseudomonadales</taxon>
        <taxon>Pseudomonadaceae</taxon>
        <taxon>Pseudomonas</taxon>
    </lineage>
</organism>
<dbReference type="Gene3D" id="3.40.630.30">
    <property type="match status" value="1"/>
</dbReference>
<dbReference type="EMBL" id="RBSQ01001153">
    <property type="protein sequence ID" value="RMS47261.1"/>
    <property type="molecule type" value="Genomic_DNA"/>
</dbReference>
<evidence type="ECO:0000259" key="4">
    <source>
        <dbReference type="PROSITE" id="PS51186"/>
    </source>
</evidence>
<feature type="region of interest" description="Disordered" evidence="3">
    <location>
        <begin position="1"/>
        <end position="204"/>
    </location>
</feature>
<dbReference type="InterPro" id="IPR050832">
    <property type="entry name" value="Bact_Acetyltransf"/>
</dbReference>
<keyword evidence="1" id="KW-0808">Transferase</keyword>
<gene>
    <name evidence="5" type="ORF">ALP65_02490</name>
</gene>
<feature type="domain" description="N-acetyltransferase" evidence="4">
    <location>
        <begin position="234"/>
        <end position="381"/>
    </location>
</feature>
<dbReference type="SUPFAM" id="SSF55729">
    <property type="entry name" value="Acyl-CoA N-acyltransferases (Nat)"/>
    <property type="match status" value="1"/>
</dbReference>
<dbReference type="InterPro" id="IPR000182">
    <property type="entry name" value="GNAT_dom"/>
</dbReference>
<keyword evidence="2" id="KW-0012">Acyltransferase</keyword>
<dbReference type="InterPro" id="IPR016181">
    <property type="entry name" value="Acyl_CoA_acyltransferase"/>
</dbReference>
<accession>A0A3M5DC90</accession>
<dbReference type="PROSITE" id="PS51186">
    <property type="entry name" value="GNAT"/>
    <property type="match status" value="1"/>
</dbReference>
<proteinExistence type="predicted"/>
<reference evidence="5 6" key="1">
    <citation type="submission" date="2018-08" db="EMBL/GenBank/DDBJ databases">
        <title>Recombination of ecologically and evolutionarily significant loci maintains genetic cohesion in the Pseudomonas syringae species complex.</title>
        <authorList>
            <person name="Dillon M."/>
            <person name="Thakur S."/>
            <person name="Almeida R.N.D."/>
            <person name="Weir B.S."/>
            <person name="Guttman D.S."/>
        </authorList>
    </citation>
    <scope>NUCLEOTIDE SEQUENCE [LARGE SCALE GENOMIC DNA]</scope>
    <source>
        <strain evidence="5 6">ICMP 7846</strain>
    </source>
</reference>
<dbReference type="PANTHER" id="PTHR43877:SF2">
    <property type="entry name" value="AMINOALKYLPHOSPHONATE N-ACETYLTRANSFERASE-RELATED"/>
    <property type="match status" value="1"/>
</dbReference>
<evidence type="ECO:0000313" key="6">
    <source>
        <dbReference type="Proteomes" id="UP000270834"/>
    </source>
</evidence>
<evidence type="ECO:0000313" key="5">
    <source>
        <dbReference type="EMBL" id="RMS47261.1"/>
    </source>
</evidence>
<comment type="caution">
    <text evidence="5">The sequence shown here is derived from an EMBL/GenBank/DDBJ whole genome shotgun (WGS) entry which is preliminary data.</text>
</comment>
<name>A0A3M5DC90_PSEAI</name>
<dbReference type="FunFam" id="3.40.630.30:FF:000206">
    <property type="entry name" value="GNAT family N-acetyltransferase"/>
    <property type="match status" value="1"/>
</dbReference>
<sequence>MPARSQRGGQDHPAALPDGPGPGPRGPGRLGRPLAHRTQAAPAGPRRDRLRAAGTGNLPPADGGREPADGTVPFQRQGRPGGAGLHLRAVPGPARNETAPRRRPLRRPAAATGDRPRPGQPAATADPRRTHGRHPAFGDQGDRRGRPQPGGARRHGDPAGRAVLRLRRRTGRPIPGDGARRDRPAGPRPRHGERGRARAGGDLNGLGHTAAGATGACAGNLYALVFPQEVEMTVTLRPAVQADAGFAALCVAAAYAPWIAVIGRKPWPMTQDYHEVIASDRVLIAEHDGQPVGLLVTRETADGFLVDNLAVLPECKGQGIGRQLLERAERDATSLGYRSLYLYTNERMTENIELYARVGYLEYERRQEEGFRRVFMRKALA</sequence>
<dbReference type="PANTHER" id="PTHR43877">
    <property type="entry name" value="AMINOALKYLPHOSPHONATE N-ACETYLTRANSFERASE-RELATED-RELATED"/>
    <property type="match status" value="1"/>
</dbReference>
<evidence type="ECO:0000256" key="3">
    <source>
        <dbReference type="SAM" id="MobiDB-lite"/>
    </source>
</evidence>
<feature type="compositionally biased region" description="Basic and acidic residues" evidence="3">
    <location>
        <begin position="178"/>
        <end position="196"/>
    </location>
</feature>
<protein>
    <recommendedName>
        <fullName evidence="4">N-acetyltransferase domain-containing protein</fullName>
    </recommendedName>
</protein>
<dbReference type="GO" id="GO:0016747">
    <property type="term" value="F:acyltransferase activity, transferring groups other than amino-acyl groups"/>
    <property type="evidence" value="ECO:0007669"/>
    <property type="project" value="InterPro"/>
</dbReference>
<evidence type="ECO:0000256" key="1">
    <source>
        <dbReference type="ARBA" id="ARBA00022679"/>
    </source>
</evidence>
<evidence type="ECO:0000256" key="2">
    <source>
        <dbReference type="ARBA" id="ARBA00023315"/>
    </source>
</evidence>
<dbReference type="Pfam" id="PF13508">
    <property type="entry name" value="Acetyltransf_7"/>
    <property type="match status" value="1"/>
</dbReference>
<dbReference type="AlphaFoldDB" id="A0A3M5DC90"/>
<dbReference type="Proteomes" id="UP000270834">
    <property type="component" value="Unassembled WGS sequence"/>
</dbReference>
<dbReference type="CDD" id="cd04301">
    <property type="entry name" value="NAT_SF"/>
    <property type="match status" value="1"/>
</dbReference>